<sequence>MVALLLQIGKEAIPPDIVPHILESRDRKE</sequence>
<organism evidence="1 2">
    <name type="scientific">Trifolium medium</name>
    <dbReference type="NCBI Taxonomy" id="97028"/>
    <lineage>
        <taxon>Eukaryota</taxon>
        <taxon>Viridiplantae</taxon>
        <taxon>Streptophyta</taxon>
        <taxon>Embryophyta</taxon>
        <taxon>Tracheophyta</taxon>
        <taxon>Spermatophyta</taxon>
        <taxon>Magnoliopsida</taxon>
        <taxon>eudicotyledons</taxon>
        <taxon>Gunneridae</taxon>
        <taxon>Pentapetalae</taxon>
        <taxon>rosids</taxon>
        <taxon>fabids</taxon>
        <taxon>Fabales</taxon>
        <taxon>Fabaceae</taxon>
        <taxon>Papilionoideae</taxon>
        <taxon>50 kb inversion clade</taxon>
        <taxon>NPAAA clade</taxon>
        <taxon>Hologalegina</taxon>
        <taxon>IRL clade</taxon>
        <taxon>Trifolieae</taxon>
        <taxon>Trifolium</taxon>
    </lineage>
</organism>
<proteinExistence type="predicted"/>
<comment type="caution">
    <text evidence="1">The sequence shown here is derived from an EMBL/GenBank/DDBJ whole genome shotgun (WGS) entry which is preliminary data.</text>
</comment>
<reference evidence="1 2" key="1">
    <citation type="journal article" date="2018" name="Front. Plant Sci.">
        <title>Red Clover (Trifolium pratense) and Zigzag Clover (T. medium) - A Picture of Genomic Similarities and Differences.</title>
        <authorList>
            <person name="Dluhosova J."/>
            <person name="Istvanek J."/>
            <person name="Nedelnik J."/>
            <person name="Repkova J."/>
        </authorList>
    </citation>
    <scope>NUCLEOTIDE SEQUENCE [LARGE SCALE GENOMIC DNA]</scope>
    <source>
        <strain evidence="2">cv. 10/8</strain>
        <tissue evidence="1">Leaf</tissue>
    </source>
</reference>
<dbReference type="AlphaFoldDB" id="A0A392TMH3"/>
<keyword evidence="2" id="KW-1185">Reference proteome</keyword>
<accession>A0A392TMH3</accession>
<protein>
    <submittedName>
        <fullName evidence="1">tRNA pseudouridine synthase A 1-like</fullName>
    </submittedName>
</protein>
<feature type="non-terminal residue" evidence="1">
    <location>
        <position position="29"/>
    </location>
</feature>
<dbReference type="Proteomes" id="UP000265520">
    <property type="component" value="Unassembled WGS sequence"/>
</dbReference>
<evidence type="ECO:0000313" key="2">
    <source>
        <dbReference type="Proteomes" id="UP000265520"/>
    </source>
</evidence>
<name>A0A392TMH3_9FABA</name>
<evidence type="ECO:0000313" key="1">
    <source>
        <dbReference type="EMBL" id="MCI62128.1"/>
    </source>
</evidence>
<dbReference type="EMBL" id="LXQA010613384">
    <property type="protein sequence ID" value="MCI62128.1"/>
    <property type="molecule type" value="Genomic_DNA"/>
</dbReference>